<evidence type="ECO:0000313" key="3">
    <source>
        <dbReference type="EMBL" id="CCG88437.1"/>
    </source>
</evidence>
<evidence type="ECO:0000259" key="2">
    <source>
        <dbReference type="Pfam" id="PF06812"/>
    </source>
</evidence>
<dbReference type="PANTHER" id="PTHR37951:SF1">
    <property type="entry name" value="TYPE VI SECRETION SYSTEM COMPONENT TSSA1"/>
    <property type="match status" value="1"/>
</dbReference>
<dbReference type="STRING" id="1161919.EPIR_3074"/>
<proteinExistence type="predicted"/>
<comment type="caution">
    <text evidence="3">The sequence shown here is derived from an EMBL/GenBank/DDBJ whole genome shotgun (WGS) entry which is preliminary data.</text>
</comment>
<dbReference type="Proteomes" id="UP000018217">
    <property type="component" value="Unassembled WGS sequence"/>
</dbReference>
<gene>
    <name evidence="3" type="ORF">EPIR_3074</name>
</gene>
<organism evidence="3 4">
    <name type="scientific">Erwinia piriflorinigrans CFBP 5888</name>
    <dbReference type="NCBI Taxonomy" id="1161919"/>
    <lineage>
        <taxon>Bacteria</taxon>
        <taxon>Pseudomonadati</taxon>
        <taxon>Pseudomonadota</taxon>
        <taxon>Gammaproteobacteria</taxon>
        <taxon>Enterobacterales</taxon>
        <taxon>Erwiniaceae</taxon>
        <taxon>Erwinia</taxon>
    </lineage>
</organism>
<dbReference type="OrthoDB" id="9771118at2"/>
<sequence>MNLEALLAPITPDRPCGDNLEYDADYMAMDQASAGKAEQQFGETIIPAEPADWSKVERLALDLLGRSKDLRVMLALTRAWTQLKGLSGYADGLQLIQQALLLYWQPLWPSLEEDGVEDPFYRLNALAALGDISALTSALRQAPLLRYATDEISLRDACALLDGSKTECPGYPGGRARLQDELARGGQPGIDAVVKISERLLTIRETLTEQLGAAALPEMEQLLKTINTVAAACQSTDLSTLIPQAETAASSDTPAPAAAPTAQQHADWRSVQLGSRSDAQLMLEKVKQYFSQHEPSHPAPLMIERVQRMIELDFMDIIRDLAPDGVHQLETIFGRRDHS</sequence>
<dbReference type="InterPro" id="IPR017740">
    <property type="entry name" value="TssA-like"/>
</dbReference>
<dbReference type="Pfam" id="PF06812">
    <property type="entry name" value="ImpA_N"/>
    <property type="match status" value="1"/>
</dbReference>
<dbReference type="PANTHER" id="PTHR37951">
    <property type="entry name" value="CYTOPLASMIC PROTEIN-RELATED"/>
    <property type="match status" value="1"/>
</dbReference>
<feature type="domain" description="ImpA N-terminal" evidence="2">
    <location>
        <begin position="7"/>
        <end position="129"/>
    </location>
</feature>
<feature type="compositionally biased region" description="Low complexity" evidence="1">
    <location>
        <begin position="246"/>
        <end position="262"/>
    </location>
</feature>
<dbReference type="AlphaFoldDB" id="V5ZBP0"/>
<name>V5ZBP0_9GAMM</name>
<dbReference type="EMBL" id="CAHS01000021">
    <property type="protein sequence ID" value="CCG88437.1"/>
    <property type="molecule type" value="Genomic_DNA"/>
</dbReference>
<reference evidence="3 4" key="1">
    <citation type="journal article" date="2013" name="Syst. Appl. Microbiol.">
        <title>Phylogenetic position and virulence apparatus of the pear flower necrosis pathogen Erwinia piriflorinigrans CFBP 5888T as assessed by comparative genomics.</title>
        <authorList>
            <person name="Smits T.H."/>
            <person name="Rezzonico F."/>
            <person name="Lopez M.M."/>
            <person name="Blom J."/>
            <person name="Goesmann A."/>
            <person name="Frey J.E."/>
            <person name="Duffy B."/>
        </authorList>
    </citation>
    <scope>NUCLEOTIDE SEQUENCE [LARGE SCALE GENOMIC DNA]</scope>
    <source>
        <strain evidence="4">CFBP5888</strain>
    </source>
</reference>
<dbReference type="InterPro" id="IPR010657">
    <property type="entry name" value="ImpA_N"/>
</dbReference>
<feature type="region of interest" description="Disordered" evidence="1">
    <location>
        <begin position="246"/>
        <end position="268"/>
    </location>
</feature>
<evidence type="ECO:0000256" key="1">
    <source>
        <dbReference type="SAM" id="MobiDB-lite"/>
    </source>
</evidence>
<accession>V5ZBP0</accession>
<protein>
    <submittedName>
        <fullName evidence="3">Putative type VI secretion system, core protein</fullName>
    </submittedName>
</protein>
<dbReference type="NCBIfam" id="TIGR03363">
    <property type="entry name" value="VI_chp_8"/>
    <property type="match status" value="1"/>
</dbReference>
<dbReference type="RefSeq" id="WP_023656199.1">
    <property type="nucleotide sequence ID" value="NZ_CAHS01000021.1"/>
</dbReference>
<keyword evidence="4" id="KW-1185">Reference proteome</keyword>
<evidence type="ECO:0000313" key="4">
    <source>
        <dbReference type="Proteomes" id="UP000018217"/>
    </source>
</evidence>